<organism evidence="2 3">
    <name type="scientific">Bacillus timonensis</name>
    <dbReference type="NCBI Taxonomy" id="1033734"/>
    <lineage>
        <taxon>Bacteria</taxon>
        <taxon>Bacillati</taxon>
        <taxon>Bacillota</taxon>
        <taxon>Bacilli</taxon>
        <taxon>Bacillales</taxon>
        <taxon>Bacillaceae</taxon>
        <taxon>Bacillus</taxon>
    </lineage>
</organism>
<dbReference type="Pfam" id="PF00563">
    <property type="entry name" value="EAL"/>
    <property type="match status" value="1"/>
</dbReference>
<dbReference type="EMBL" id="SLUB01000058">
    <property type="protein sequence ID" value="THE09959.1"/>
    <property type="molecule type" value="Genomic_DNA"/>
</dbReference>
<name>A0A4S3PKM5_9BACI</name>
<dbReference type="InterPro" id="IPR001633">
    <property type="entry name" value="EAL_dom"/>
</dbReference>
<gene>
    <name evidence="2" type="ORF">E1I69_20555</name>
</gene>
<comment type="caution">
    <text evidence="2">The sequence shown here is derived from an EMBL/GenBank/DDBJ whole genome shotgun (WGS) entry which is preliminary data.</text>
</comment>
<evidence type="ECO:0000259" key="1">
    <source>
        <dbReference type="PROSITE" id="PS50883"/>
    </source>
</evidence>
<dbReference type="SMART" id="SM00052">
    <property type="entry name" value="EAL"/>
    <property type="match status" value="1"/>
</dbReference>
<dbReference type="AlphaFoldDB" id="A0A4S3PKM5"/>
<dbReference type="RefSeq" id="WP_136381425.1">
    <property type="nucleotide sequence ID" value="NZ_SLUB01000058.1"/>
</dbReference>
<accession>A0A4S3PKM5</accession>
<protein>
    <submittedName>
        <fullName evidence="2">EAL domain-containing protein</fullName>
    </submittedName>
</protein>
<dbReference type="Gene3D" id="3.20.20.450">
    <property type="entry name" value="EAL domain"/>
    <property type="match status" value="1"/>
</dbReference>
<feature type="domain" description="EAL" evidence="1">
    <location>
        <begin position="1"/>
        <end position="236"/>
    </location>
</feature>
<dbReference type="InterPro" id="IPR050706">
    <property type="entry name" value="Cyclic-di-GMP_PDE-like"/>
</dbReference>
<dbReference type="GO" id="GO:0071111">
    <property type="term" value="F:cyclic-guanylate-specific phosphodiesterase activity"/>
    <property type="evidence" value="ECO:0007669"/>
    <property type="project" value="InterPro"/>
</dbReference>
<dbReference type="OrthoDB" id="581425at2"/>
<evidence type="ECO:0000313" key="2">
    <source>
        <dbReference type="EMBL" id="THE09959.1"/>
    </source>
</evidence>
<dbReference type="PROSITE" id="PS50883">
    <property type="entry name" value="EAL"/>
    <property type="match status" value="1"/>
</dbReference>
<dbReference type="Proteomes" id="UP000306477">
    <property type="component" value="Unassembled WGS sequence"/>
</dbReference>
<keyword evidence="3" id="KW-1185">Reference proteome</keyword>
<proteinExistence type="predicted"/>
<dbReference type="InterPro" id="IPR035919">
    <property type="entry name" value="EAL_sf"/>
</dbReference>
<reference evidence="2 3" key="1">
    <citation type="journal article" date="2019" name="Indoor Air">
        <title>Impacts of indoor surface finishes on bacterial viability.</title>
        <authorList>
            <person name="Hu J."/>
            <person name="Maamar S.B."/>
            <person name="Glawe A.J."/>
            <person name="Gottel N."/>
            <person name="Gilbert J.A."/>
            <person name="Hartmann E.M."/>
        </authorList>
    </citation>
    <scope>NUCLEOTIDE SEQUENCE [LARGE SCALE GENOMIC DNA]</scope>
    <source>
        <strain evidence="2 3">AF060A6</strain>
    </source>
</reference>
<dbReference type="PANTHER" id="PTHR33121">
    <property type="entry name" value="CYCLIC DI-GMP PHOSPHODIESTERASE PDEF"/>
    <property type="match status" value="1"/>
</dbReference>
<sequence>MIKNLIQNELFSHFFQPIIDIQTWTRIGFEGLLRTSHYVNPEETFNVAKTEKQLYELDSRSIHKAAFSYHSAGFSKKDGYLFLNVFPSTLTNTNFLPFIKRIITENKYFSQQVILEISEMETITDFSSLKENIAKLKSEGIRFAIDDLGKGNSNLQSIIELDPGFIKLDKYFSVNLWKDTKKQEFIKAILCYTNNHDIKLILEGIETEMDLAVAKAIGVKFGQGYILGRPKALNVI</sequence>
<dbReference type="SUPFAM" id="SSF141868">
    <property type="entry name" value="EAL domain-like"/>
    <property type="match status" value="1"/>
</dbReference>
<evidence type="ECO:0000313" key="3">
    <source>
        <dbReference type="Proteomes" id="UP000306477"/>
    </source>
</evidence>
<dbReference type="PANTHER" id="PTHR33121:SF76">
    <property type="entry name" value="SIGNALING PROTEIN"/>
    <property type="match status" value="1"/>
</dbReference>
<dbReference type="CDD" id="cd01948">
    <property type="entry name" value="EAL"/>
    <property type="match status" value="1"/>
</dbReference>